<protein>
    <submittedName>
        <fullName evidence="1">Late embryogenesis abundant protein</fullName>
    </submittedName>
</protein>
<dbReference type="EMBL" id="CM051401">
    <property type="protein sequence ID" value="KAJ4711876.1"/>
    <property type="molecule type" value="Genomic_DNA"/>
</dbReference>
<reference evidence="1 2" key="1">
    <citation type="journal article" date="2023" name="Science">
        <title>Complex scaffold remodeling in plant triterpene biosynthesis.</title>
        <authorList>
            <person name="De La Pena R."/>
            <person name="Hodgson H."/>
            <person name="Liu J.C."/>
            <person name="Stephenson M.J."/>
            <person name="Martin A.C."/>
            <person name="Owen C."/>
            <person name="Harkess A."/>
            <person name="Leebens-Mack J."/>
            <person name="Jimenez L.E."/>
            <person name="Osbourn A."/>
            <person name="Sattely E.S."/>
        </authorList>
    </citation>
    <scope>NUCLEOTIDE SEQUENCE [LARGE SCALE GENOMIC DNA]</scope>
    <source>
        <strain evidence="2">cv. JPN11</strain>
        <tissue evidence="1">Leaf</tissue>
    </source>
</reference>
<sequence>MSKPQRPPSGRTNLASCIVATIFLIFVVIVILIVFFTVFKPKDPKISVNSVQLPSFSMSNNTVNFTFSQYVTVRNPNKAAFSHYDSTIQLIYSGSQVGFMFIPAGKIAAGQTQYMAATFAVQSFPISTAVGASAVVGPPVTAGGGGGFGGGGGWPSNGFRVGPTMQIESRMDMAGRVRVLHFFTHHVNAKSGCRVDISVNDGSVLGFHC</sequence>
<evidence type="ECO:0000313" key="1">
    <source>
        <dbReference type="EMBL" id="KAJ4711876.1"/>
    </source>
</evidence>
<name>A0ACC1XK34_MELAZ</name>
<proteinExistence type="predicted"/>
<organism evidence="1 2">
    <name type="scientific">Melia azedarach</name>
    <name type="common">Chinaberry tree</name>
    <dbReference type="NCBI Taxonomy" id="155640"/>
    <lineage>
        <taxon>Eukaryota</taxon>
        <taxon>Viridiplantae</taxon>
        <taxon>Streptophyta</taxon>
        <taxon>Embryophyta</taxon>
        <taxon>Tracheophyta</taxon>
        <taxon>Spermatophyta</taxon>
        <taxon>Magnoliopsida</taxon>
        <taxon>eudicotyledons</taxon>
        <taxon>Gunneridae</taxon>
        <taxon>Pentapetalae</taxon>
        <taxon>rosids</taxon>
        <taxon>malvids</taxon>
        <taxon>Sapindales</taxon>
        <taxon>Meliaceae</taxon>
        <taxon>Melia</taxon>
    </lineage>
</organism>
<gene>
    <name evidence="1" type="ORF">OWV82_014219</name>
</gene>
<accession>A0ACC1XK34</accession>
<evidence type="ECO:0000313" key="2">
    <source>
        <dbReference type="Proteomes" id="UP001164539"/>
    </source>
</evidence>
<keyword evidence="2" id="KW-1185">Reference proteome</keyword>
<comment type="caution">
    <text evidence="1">The sequence shown here is derived from an EMBL/GenBank/DDBJ whole genome shotgun (WGS) entry which is preliminary data.</text>
</comment>
<dbReference type="Proteomes" id="UP001164539">
    <property type="component" value="Chromosome 8"/>
</dbReference>